<dbReference type="EMBL" id="GBXM01057937">
    <property type="protein sequence ID" value="JAH50640.1"/>
    <property type="molecule type" value="Transcribed_RNA"/>
</dbReference>
<protein>
    <submittedName>
        <fullName evidence="1">Uncharacterized protein</fullName>
    </submittedName>
</protein>
<evidence type="ECO:0000313" key="1">
    <source>
        <dbReference type="EMBL" id="JAH50640.1"/>
    </source>
</evidence>
<sequence>MSCVSVRDFLYK</sequence>
<reference evidence="1" key="2">
    <citation type="journal article" date="2015" name="Fish Shellfish Immunol.">
        <title>Early steps in the European eel (Anguilla anguilla)-Vibrio vulnificus interaction in the gills: Role of the RtxA13 toxin.</title>
        <authorList>
            <person name="Callol A."/>
            <person name="Pajuelo D."/>
            <person name="Ebbesson L."/>
            <person name="Teles M."/>
            <person name="MacKenzie S."/>
            <person name="Amaro C."/>
        </authorList>
    </citation>
    <scope>NUCLEOTIDE SEQUENCE</scope>
</reference>
<organism evidence="1">
    <name type="scientific">Anguilla anguilla</name>
    <name type="common">European freshwater eel</name>
    <name type="synonym">Muraena anguilla</name>
    <dbReference type="NCBI Taxonomy" id="7936"/>
    <lineage>
        <taxon>Eukaryota</taxon>
        <taxon>Metazoa</taxon>
        <taxon>Chordata</taxon>
        <taxon>Craniata</taxon>
        <taxon>Vertebrata</taxon>
        <taxon>Euteleostomi</taxon>
        <taxon>Actinopterygii</taxon>
        <taxon>Neopterygii</taxon>
        <taxon>Teleostei</taxon>
        <taxon>Anguilliformes</taxon>
        <taxon>Anguillidae</taxon>
        <taxon>Anguilla</taxon>
    </lineage>
</organism>
<reference evidence="1" key="1">
    <citation type="submission" date="2014-11" db="EMBL/GenBank/DDBJ databases">
        <authorList>
            <person name="Amaro Gonzalez C."/>
        </authorList>
    </citation>
    <scope>NUCLEOTIDE SEQUENCE</scope>
</reference>
<proteinExistence type="predicted"/>
<accession>A0A0E9TCK6</accession>
<name>A0A0E9TCK6_ANGAN</name>